<dbReference type="EMBL" id="HBUE01177521">
    <property type="protein sequence ID" value="CAG6518515.1"/>
    <property type="molecule type" value="Transcribed_RNA"/>
</dbReference>
<evidence type="ECO:0000313" key="2">
    <source>
        <dbReference type="EMBL" id="CAG6518515.1"/>
    </source>
</evidence>
<organism evidence="2">
    <name type="scientific">Culex pipiens</name>
    <name type="common">House mosquito</name>
    <dbReference type="NCBI Taxonomy" id="7175"/>
    <lineage>
        <taxon>Eukaryota</taxon>
        <taxon>Metazoa</taxon>
        <taxon>Ecdysozoa</taxon>
        <taxon>Arthropoda</taxon>
        <taxon>Hexapoda</taxon>
        <taxon>Insecta</taxon>
        <taxon>Pterygota</taxon>
        <taxon>Neoptera</taxon>
        <taxon>Endopterygota</taxon>
        <taxon>Diptera</taxon>
        <taxon>Nematocera</taxon>
        <taxon>Culicoidea</taxon>
        <taxon>Culicidae</taxon>
        <taxon>Culicinae</taxon>
        <taxon>Culicini</taxon>
        <taxon>Culex</taxon>
        <taxon>Culex</taxon>
    </lineage>
</organism>
<reference evidence="2" key="1">
    <citation type="submission" date="2021-05" db="EMBL/GenBank/DDBJ databases">
        <authorList>
            <person name="Alioto T."/>
            <person name="Alioto T."/>
            <person name="Gomez Garrido J."/>
        </authorList>
    </citation>
    <scope>NUCLEOTIDE SEQUENCE</scope>
</reference>
<protein>
    <submittedName>
        <fullName evidence="2">(northern house mosquito) hypothetical protein</fullName>
    </submittedName>
</protein>
<name>A0A8D8E1K8_CULPI</name>
<accession>A0A8D8E1K8</accession>
<dbReference type="EMBL" id="HBUE01283060">
    <property type="protein sequence ID" value="CAG6570050.1"/>
    <property type="molecule type" value="Transcribed_RNA"/>
</dbReference>
<feature type="region of interest" description="Disordered" evidence="1">
    <location>
        <begin position="1"/>
        <end position="41"/>
    </location>
</feature>
<proteinExistence type="predicted"/>
<dbReference type="EMBL" id="HBUE01177522">
    <property type="protein sequence ID" value="CAG6518517.1"/>
    <property type="molecule type" value="Transcribed_RNA"/>
</dbReference>
<evidence type="ECO:0000256" key="1">
    <source>
        <dbReference type="SAM" id="MobiDB-lite"/>
    </source>
</evidence>
<dbReference type="AlphaFoldDB" id="A0A8D8E1K8"/>
<sequence length="107" mass="11405">MVGLASQAADSGPARLAGQRRHVRPPVPAASGGHSNSFDRPAWPRKVFPLPEGHALLHLLGRNCVDPTDRQILRLGEGHAAGALAGWCVEFYVRGGIPGRGRGVHQY</sequence>
<dbReference type="EMBL" id="HBUE01283059">
    <property type="protein sequence ID" value="CAG6570048.1"/>
    <property type="molecule type" value="Transcribed_RNA"/>
</dbReference>